<reference evidence="1 2" key="1">
    <citation type="submission" date="2019-12" db="EMBL/GenBank/DDBJ databases">
        <title>Chromosome-level assembly of the Caenorhabditis remanei genome.</title>
        <authorList>
            <person name="Teterina A.A."/>
            <person name="Willis J.H."/>
            <person name="Phillips P.C."/>
        </authorList>
    </citation>
    <scope>NUCLEOTIDE SEQUENCE [LARGE SCALE GENOMIC DNA]</scope>
    <source>
        <strain evidence="1 2">PX506</strain>
        <tissue evidence="1">Whole organism</tissue>
    </source>
</reference>
<dbReference type="PANTHER" id="PTHR31379:SF1">
    <property type="entry name" value="F-BOX C PROTEIN-RELATED"/>
    <property type="match status" value="1"/>
</dbReference>
<dbReference type="InterPro" id="IPR021942">
    <property type="entry name" value="DUF3557"/>
</dbReference>
<name>A0A6A5HLH3_CAERE</name>
<protein>
    <submittedName>
        <fullName evidence="1">Uncharacterized protein</fullName>
    </submittedName>
</protein>
<dbReference type="AlphaFoldDB" id="A0A6A5HLH3"/>
<evidence type="ECO:0000313" key="2">
    <source>
        <dbReference type="Proteomes" id="UP000483820"/>
    </source>
</evidence>
<evidence type="ECO:0000313" key="1">
    <source>
        <dbReference type="EMBL" id="KAF1767327.1"/>
    </source>
</evidence>
<organism evidence="1 2">
    <name type="scientific">Caenorhabditis remanei</name>
    <name type="common">Caenorhabditis vulgaris</name>
    <dbReference type="NCBI Taxonomy" id="31234"/>
    <lineage>
        <taxon>Eukaryota</taxon>
        <taxon>Metazoa</taxon>
        <taxon>Ecdysozoa</taxon>
        <taxon>Nematoda</taxon>
        <taxon>Chromadorea</taxon>
        <taxon>Rhabditida</taxon>
        <taxon>Rhabditina</taxon>
        <taxon>Rhabditomorpha</taxon>
        <taxon>Rhabditoidea</taxon>
        <taxon>Rhabditidae</taxon>
        <taxon>Peloderinae</taxon>
        <taxon>Caenorhabditis</taxon>
    </lineage>
</organism>
<sequence length="503" mass="58801">MPTRGLQYYSLRTVLQYIEANKRFCLSQRIPTIRCAEKAVPLKIDYLQFDDFGITVNKTSYSLAVYRDFHQGSDYFQKEKDEDGIRFDLDQYGFQLEMNKTDLVPGEVIFGDVRVDNHNFNGNQLHIPITFPWSSQKHDMTMRRCYDKHLELFQIALKTRLDQGNLVRGMEVLDSFPVMTKMFSDDELVRGELTAKELKIKLSYLNCVQTSSLKILSHHLRRCLQPFDCLDNNKPLPFTPLIQLTIKREGQEKQIERYPYIMKLHEAIRKLSWLMFGGRKAVVQAHNFPFIDESITLRIPKELKIRVRKLRFKKNMNGRLEALNNLIDDSSYPLEKLSTFHQEQEIDHFAHHALTSAQQIVLKGSAPPNIDLLWNLRNKVVHFKYIWSPDFSIEELLTFAQNIIRAGSPAGVQRSFRMSNEVSIKNLLNRVAEQFNLIRSNRSVSIRMGNETKLNISYKFAKCCKEDNLQMKNWVLKMKVVPYLSLSSFFEKLKKLKITDGTL</sequence>
<gene>
    <name evidence="1" type="ORF">GCK72_007286</name>
</gene>
<accession>A0A6A5HLH3</accession>
<dbReference type="PANTHER" id="PTHR31379">
    <property type="entry name" value="F-BOX C PROTEIN-RELATED-RELATED"/>
    <property type="match status" value="1"/>
</dbReference>
<dbReference type="Proteomes" id="UP000483820">
    <property type="component" value="Chromosome II"/>
</dbReference>
<dbReference type="Pfam" id="PF12078">
    <property type="entry name" value="DUF3557"/>
    <property type="match status" value="1"/>
</dbReference>
<dbReference type="RefSeq" id="XP_003103824.2">
    <property type="nucleotide sequence ID" value="XM_003103776.2"/>
</dbReference>
<dbReference type="EMBL" id="WUAV01000002">
    <property type="protein sequence ID" value="KAF1767327.1"/>
    <property type="molecule type" value="Genomic_DNA"/>
</dbReference>
<dbReference type="KEGG" id="crq:GCK72_007286"/>
<dbReference type="GeneID" id="9802099"/>
<dbReference type="CTD" id="9802099"/>
<comment type="caution">
    <text evidence="1">The sequence shown here is derived from an EMBL/GenBank/DDBJ whole genome shotgun (WGS) entry which is preliminary data.</text>
</comment>
<proteinExistence type="predicted"/>